<dbReference type="InterPro" id="IPR011006">
    <property type="entry name" value="CheY-like_superfamily"/>
</dbReference>
<organism evidence="5 6">
    <name type="scientific">Ramlibacter aquaticus</name>
    <dbReference type="NCBI Taxonomy" id="2780094"/>
    <lineage>
        <taxon>Bacteria</taxon>
        <taxon>Pseudomonadati</taxon>
        <taxon>Pseudomonadota</taxon>
        <taxon>Betaproteobacteria</taxon>
        <taxon>Burkholderiales</taxon>
        <taxon>Comamonadaceae</taxon>
        <taxon>Ramlibacter</taxon>
    </lineage>
</organism>
<evidence type="ECO:0000259" key="4">
    <source>
        <dbReference type="PROSITE" id="PS50110"/>
    </source>
</evidence>
<accession>A0ABR9SC42</accession>
<dbReference type="Proteomes" id="UP000715965">
    <property type="component" value="Unassembled WGS sequence"/>
</dbReference>
<dbReference type="RefSeq" id="WP_193779417.1">
    <property type="nucleotide sequence ID" value="NZ_JADDOJ010000012.1"/>
</dbReference>
<dbReference type="EMBL" id="JADDOJ010000012">
    <property type="protein sequence ID" value="MBE7939871.1"/>
    <property type="molecule type" value="Genomic_DNA"/>
</dbReference>
<dbReference type="PANTHER" id="PTHR45339">
    <property type="entry name" value="HYBRID SIGNAL TRANSDUCTION HISTIDINE KINASE J"/>
    <property type="match status" value="1"/>
</dbReference>
<dbReference type="SMART" id="SM00448">
    <property type="entry name" value="REC"/>
    <property type="match status" value="1"/>
</dbReference>
<dbReference type="InterPro" id="IPR001789">
    <property type="entry name" value="Sig_transdc_resp-reg_receiver"/>
</dbReference>
<keyword evidence="6" id="KW-1185">Reference proteome</keyword>
<evidence type="ECO:0000256" key="3">
    <source>
        <dbReference type="PROSITE-ProRule" id="PRU00169"/>
    </source>
</evidence>
<proteinExistence type="predicted"/>
<sequence length="148" mass="15554">MPTSEPPNRPAPPPRAASGRWLVVDDEAAWRDCAGRLLRTALGAQVHFAADGLEAIVAMDSQDYDVVLMDGAMPFMDGAEATQLLRQRGHRALIIGVAGEASPARRGQALAAGMDAFLGKPLCAVQLAECLAQLGPRAPGARSRVRTG</sequence>
<protein>
    <submittedName>
        <fullName evidence="5">Response regulator</fullName>
    </submittedName>
</protein>
<dbReference type="PROSITE" id="PS50110">
    <property type="entry name" value="RESPONSE_REGULATORY"/>
    <property type="match status" value="1"/>
</dbReference>
<dbReference type="CDD" id="cd17546">
    <property type="entry name" value="REC_hyHK_CKI1_RcsC-like"/>
    <property type="match status" value="1"/>
</dbReference>
<gene>
    <name evidence="5" type="ORF">IM725_04695</name>
</gene>
<evidence type="ECO:0000313" key="6">
    <source>
        <dbReference type="Proteomes" id="UP000715965"/>
    </source>
</evidence>
<keyword evidence="2" id="KW-0902">Two-component regulatory system</keyword>
<evidence type="ECO:0000313" key="5">
    <source>
        <dbReference type="EMBL" id="MBE7939871.1"/>
    </source>
</evidence>
<feature type="modified residue" description="4-aspartylphosphate" evidence="3">
    <location>
        <position position="70"/>
    </location>
</feature>
<dbReference type="Pfam" id="PF00072">
    <property type="entry name" value="Response_reg"/>
    <property type="match status" value="1"/>
</dbReference>
<feature type="domain" description="Response regulatory" evidence="4">
    <location>
        <begin position="20"/>
        <end position="135"/>
    </location>
</feature>
<reference evidence="5 6" key="1">
    <citation type="submission" date="2020-10" db="EMBL/GenBank/DDBJ databases">
        <title>Draft genome of Ramlibacter aquaticus LMG 30558.</title>
        <authorList>
            <person name="Props R."/>
        </authorList>
    </citation>
    <scope>NUCLEOTIDE SEQUENCE [LARGE SCALE GENOMIC DNA]</scope>
    <source>
        <strain evidence="5 6">LMG 30558</strain>
    </source>
</reference>
<keyword evidence="1 3" id="KW-0597">Phosphoprotein</keyword>
<name>A0ABR9SC42_9BURK</name>
<evidence type="ECO:0000256" key="1">
    <source>
        <dbReference type="ARBA" id="ARBA00022553"/>
    </source>
</evidence>
<dbReference type="SUPFAM" id="SSF52172">
    <property type="entry name" value="CheY-like"/>
    <property type="match status" value="1"/>
</dbReference>
<evidence type="ECO:0000256" key="2">
    <source>
        <dbReference type="ARBA" id="ARBA00023012"/>
    </source>
</evidence>
<dbReference type="PANTHER" id="PTHR45339:SF1">
    <property type="entry name" value="HYBRID SIGNAL TRANSDUCTION HISTIDINE KINASE J"/>
    <property type="match status" value="1"/>
</dbReference>
<dbReference type="Gene3D" id="3.40.50.2300">
    <property type="match status" value="1"/>
</dbReference>
<comment type="caution">
    <text evidence="5">The sequence shown here is derived from an EMBL/GenBank/DDBJ whole genome shotgun (WGS) entry which is preliminary data.</text>
</comment>